<name>A0A9N9RCK2_9NEOP</name>
<dbReference type="OrthoDB" id="8188414at2759"/>
<reference evidence="1" key="2">
    <citation type="submission" date="2022-10" db="EMBL/GenBank/DDBJ databases">
        <authorList>
            <consortium name="ENA_rothamsted_submissions"/>
            <consortium name="culmorum"/>
            <person name="King R."/>
        </authorList>
    </citation>
    <scope>NUCLEOTIDE SEQUENCE</scope>
</reference>
<sequence length="205" mass="24452">MKNYVMPLSNKEKQRRFKERLKLDPEKYNKYKKKKRESYHATKRLVYWYCSSDDNEPLSVLKNLALEDQQNRDSEIEISHLCQPRDKPTYGIIYDSEDEQESCSSVPTGSGQEQRVAYSQGDYLLVNVQNMKGKLYRYVCVIDELDDDGEIRVTFLRRVNNAKTFRLDKNDVAYIKHEDIIKKLPRPKRGQYHFQFTDNIDIFEM</sequence>
<reference evidence="1" key="1">
    <citation type="submission" date="2021-12" db="EMBL/GenBank/DDBJ databases">
        <authorList>
            <person name="King R."/>
        </authorList>
    </citation>
    <scope>NUCLEOTIDE SEQUENCE</scope>
</reference>
<accession>A0A9N9RCK2</accession>
<dbReference type="Proteomes" id="UP001153714">
    <property type="component" value="Chromosome 6"/>
</dbReference>
<evidence type="ECO:0000313" key="2">
    <source>
        <dbReference type="Proteomes" id="UP001153714"/>
    </source>
</evidence>
<gene>
    <name evidence="1" type="ORF">DIATSA_LOCUS11448</name>
</gene>
<organism evidence="1 2">
    <name type="scientific">Diatraea saccharalis</name>
    <name type="common">sugarcane borer</name>
    <dbReference type="NCBI Taxonomy" id="40085"/>
    <lineage>
        <taxon>Eukaryota</taxon>
        <taxon>Metazoa</taxon>
        <taxon>Ecdysozoa</taxon>
        <taxon>Arthropoda</taxon>
        <taxon>Hexapoda</taxon>
        <taxon>Insecta</taxon>
        <taxon>Pterygota</taxon>
        <taxon>Neoptera</taxon>
        <taxon>Endopterygota</taxon>
        <taxon>Lepidoptera</taxon>
        <taxon>Glossata</taxon>
        <taxon>Ditrysia</taxon>
        <taxon>Pyraloidea</taxon>
        <taxon>Crambidae</taxon>
        <taxon>Crambinae</taxon>
        <taxon>Diatraea</taxon>
    </lineage>
</organism>
<keyword evidence="2" id="KW-1185">Reference proteome</keyword>
<dbReference type="AlphaFoldDB" id="A0A9N9RCK2"/>
<dbReference type="EMBL" id="OU893337">
    <property type="protein sequence ID" value="CAG9794046.1"/>
    <property type="molecule type" value="Genomic_DNA"/>
</dbReference>
<protein>
    <submittedName>
        <fullName evidence="1">Uncharacterized protein</fullName>
    </submittedName>
</protein>
<proteinExistence type="predicted"/>
<evidence type="ECO:0000313" key="1">
    <source>
        <dbReference type="EMBL" id="CAG9794046.1"/>
    </source>
</evidence>